<accession>A0A379K549</accession>
<dbReference type="GO" id="GO:0003677">
    <property type="term" value="F:DNA binding"/>
    <property type="evidence" value="ECO:0007669"/>
    <property type="project" value="InterPro"/>
</dbReference>
<reference evidence="1 2" key="1">
    <citation type="submission" date="2018-06" db="EMBL/GenBank/DDBJ databases">
        <authorList>
            <consortium name="Pathogen Informatics"/>
            <person name="Doyle S."/>
        </authorList>
    </citation>
    <scope>NUCLEOTIDE SEQUENCE [LARGE SCALE GENOMIC DNA]</scope>
    <source>
        <strain evidence="1 2">NCTC10860</strain>
    </source>
</reference>
<gene>
    <name evidence="1" type="ORF">NCTC10860_02099</name>
</gene>
<proteinExistence type="predicted"/>
<dbReference type="AlphaFoldDB" id="A0A379K549"/>
<dbReference type="Proteomes" id="UP000254084">
    <property type="component" value="Unassembled WGS sequence"/>
</dbReference>
<name>A0A379K549_ECTOL</name>
<evidence type="ECO:0000313" key="1">
    <source>
        <dbReference type="EMBL" id="SUD59788.1"/>
    </source>
</evidence>
<sequence length="177" mass="19717">MVGLSQLNAARQLGYANSSKLAKIEGGKDSSQIPLWVIKRASCLYDVSVDYLLGNTETMEAEDARHAALREMMVHMREHWERLRERDVIVQQGLLERFIVIEQLVTLLDCEAAEAAAAMARFVELNPGWLDMRGGSRLVDAVERTSAAARTARARLNRHRRESKAAGGAPQLDLVFA</sequence>
<protein>
    <submittedName>
        <fullName evidence="1">Uncharacterized protein</fullName>
    </submittedName>
</protein>
<dbReference type="EMBL" id="UGUW01000004">
    <property type="protein sequence ID" value="SUD59788.1"/>
    <property type="molecule type" value="Genomic_DNA"/>
</dbReference>
<organism evidence="1 2">
    <name type="scientific">Ectopseudomonas oleovorans</name>
    <name type="common">Pseudomonas oleovorans</name>
    <dbReference type="NCBI Taxonomy" id="301"/>
    <lineage>
        <taxon>Bacteria</taxon>
        <taxon>Pseudomonadati</taxon>
        <taxon>Pseudomonadota</taxon>
        <taxon>Gammaproteobacteria</taxon>
        <taxon>Pseudomonadales</taxon>
        <taxon>Pseudomonadaceae</taxon>
        <taxon>Ectopseudomonas</taxon>
    </lineage>
</organism>
<dbReference type="InterPro" id="IPR010982">
    <property type="entry name" value="Lambda_DNA-bd_dom_sf"/>
</dbReference>
<dbReference type="Gene3D" id="1.10.260.40">
    <property type="entry name" value="lambda repressor-like DNA-binding domains"/>
    <property type="match status" value="1"/>
</dbReference>
<evidence type="ECO:0000313" key="2">
    <source>
        <dbReference type="Proteomes" id="UP000254084"/>
    </source>
</evidence>